<reference evidence="15" key="1">
    <citation type="submission" date="2013-05" db="EMBL/GenBank/DDBJ databases">
        <title>The Genome sequence of Mucor circinelloides f. circinelloides 1006PhL.</title>
        <authorList>
            <consortium name="The Broad Institute Genomics Platform"/>
            <person name="Cuomo C."/>
            <person name="Earl A."/>
            <person name="Findley K."/>
            <person name="Lee S.C."/>
            <person name="Walker B."/>
            <person name="Young S."/>
            <person name="Zeng Q."/>
            <person name="Gargeya S."/>
            <person name="Fitzgerald M."/>
            <person name="Haas B."/>
            <person name="Abouelleil A."/>
            <person name="Allen A.W."/>
            <person name="Alvarado L."/>
            <person name="Arachchi H.M."/>
            <person name="Berlin A.M."/>
            <person name="Chapman S.B."/>
            <person name="Gainer-Dewar J."/>
            <person name="Goldberg J."/>
            <person name="Griggs A."/>
            <person name="Gujja S."/>
            <person name="Hansen M."/>
            <person name="Howarth C."/>
            <person name="Imamovic A."/>
            <person name="Ireland A."/>
            <person name="Larimer J."/>
            <person name="McCowan C."/>
            <person name="Murphy C."/>
            <person name="Pearson M."/>
            <person name="Poon T.W."/>
            <person name="Priest M."/>
            <person name="Roberts A."/>
            <person name="Saif S."/>
            <person name="Shea T."/>
            <person name="Sisk P."/>
            <person name="Sykes S."/>
            <person name="Wortman J."/>
            <person name="Nusbaum C."/>
            <person name="Birren B."/>
        </authorList>
    </citation>
    <scope>NUCLEOTIDE SEQUENCE [LARGE SCALE GENOMIC DNA]</scope>
    <source>
        <strain evidence="15">1006PhL</strain>
    </source>
</reference>
<evidence type="ECO:0000256" key="4">
    <source>
        <dbReference type="ARBA" id="ARBA00022771"/>
    </source>
</evidence>
<evidence type="ECO:0000256" key="6">
    <source>
        <dbReference type="ARBA" id="ARBA00023015"/>
    </source>
</evidence>
<protein>
    <submittedName>
        <fullName evidence="14">Metallothionein expression activator</fullName>
    </submittedName>
</protein>
<dbReference type="VEuPathDB" id="FungiDB:HMPREF1544_09940"/>
<evidence type="ECO:0000256" key="5">
    <source>
        <dbReference type="ARBA" id="ARBA00022833"/>
    </source>
</evidence>
<dbReference type="AlphaFoldDB" id="S2J144"/>
<gene>
    <name evidence="14" type="ORF">HMPREF1544_09940</name>
</gene>
<dbReference type="Pfam" id="PF00096">
    <property type="entry name" value="zf-C2H2"/>
    <property type="match status" value="1"/>
</dbReference>
<feature type="domain" description="Myb-like" evidence="11">
    <location>
        <begin position="243"/>
        <end position="294"/>
    </location>
</feature>
<dbReference type="PROSITE" id="PS50090">
    <property type="entry name" value="MYB_LIKE"/>
    <property type="match status" value="1"/>
</dbReference>
<dbReference type="SUPFAM" id="SSF57667">
    <property type="entry name" value="beta-beta-alpha zinc fingers"/>
    <property type="match status" value="2"/>
</dbReference>
<keyword evidence="2" id="KW-0479">Metal-binding</keyword>
<dbReference type="FunFam" id="3.30.160.60:FF:000032">
    <property type="entry name" value="Krueppel-like factor 4"/>
    <property type="match status" value="1"/>
</dbReference>
<dbReference type="Gene3D" id="3.30.160.60">
    <property type="entry name" value="Classic Zinc Finger"/>
    <property type="match status" value="3"/>
</dbReference>
<dbReference type="PANTHER" id="PTHR16515">
    <property type="entry name" value="PR DOMAIN ZINC FINGER PROTEIN"/>
    <property type="match status" value="1"/>
</dbReference>
<keyword evidence="15" id="KW-1185">Reference proteome</keyword>
<dbReference type="SMART" id="SM00717">
    <property type="entry name" value="SANT"/>
    <property type="match status" value="1"/>
</dbReference>
<feature type="region of interest" description="Disordered" evidence="10">
    <location>
        <begin position="559"/>
        <end position="628"/>
    </location>
</feature>
<feature type="region of interest" description="Disordered" evidence="10">
    <location>
        <begin position="108"/>
        <end position="169"/>
    </location>
</feature>
<proteinExistence type="predicted"/>
<feature type="region of interest" description="Disordered" evidence="10">
    <location>
        <begin position="403"/>
        <end position="497"/>
    </location>
</feature>
<feature type="compositionally biased region" description="Low complexity" evidence="10">
    <location>
        <begin position="472"/>
        <end position="489"/>
    </location>
</feature>
<dbReference type="SMART" id="SM00355">
    <property type="entry name" value="ZnF_C2H2"/>
    <property type="match status" value="2"/>
</dbReference>
<feature type="compositionally biased region" description="Polar residues" evidence="10">
    <location>
        <begin position="128"/>
        <end position="137"/>
    </location>
</feature>
<dbReference type="OMA" id="KIGHASM"/>
<dbReference type="OrthoDB" id="8922241at2759"/>
<dbReference type="Proteomes" id="UP000014254">
    <property type="component" value="Unassembled WGS sequence"/>
</dbReference>
<evidence type="ECO:0000256" key="2">
    <source>
        <dbReference type="ARBA" id="ARBA00022723"/>
    </source>
</evidence>
<dbReference type="EMBL" id="KE124076">
    <property type="protein sequence ID" value="EPB83294.1"/>
    <property type="molecule type" value="Genomic_DNA"/>
</dbReference>
<dbReference type="InterPro" id="IPR013087">
    <property type="entry name" value="Znf_C2H2_type"/>
</dbReference>
<feature type="domain" description="C2H2-type" evidence="12">
    <location>
        <begin position="685"/>
        <end position="712"/>
    </location>
</feature>
<dbReference type="CDD" id="cd00167">
    <property type="entry name" value="SANT"/>
    <property type="match status" value="1"/>
</dbReference>
<evidence type="ECO:0000256" key="9">
    <source>
        <dbReference type="PROSITE-ProRule" id="PRU00042"/>
    </source>
</evidence>
<feature type="region of interest" description="Disordered" evidence="10">
    <location>
        <begin position="184"/>
        <end position="210"/>
    </location>
</feature>
<dbReference type="GO" id="GO:0010468">
    <property type="term" value="P:regulation of gene expression"/>
    <property type="evidence" value="ECO:0007669"/>
    <property type="project" value="TreeGrafter"/>
</dbReference>
<dbReference type="eggNOG" id="KOG1721">
    <property type="taxonomic scope" value="Eukaryota"/>
</dbReference>
<evidence type="ECO:0000256" key="7">
    <source>
        <dbReference type="ARBA" id="ARBA00023163"/>
    </source>
</evidence>
<dbReference type="InterPro" id="IPR001005">
    <property type="entry name" value="SANT/Myb"/>
</dbReference>
<keyword evidence="3" id="KW-0677">Repeat</keyword>
<evidence type="ECO:0000313" key="14">
    <source>
        <dbReference type="EMBL" id="EPB83294.1"/>
    </source>
</evidence>
<evidence type="ECO:0000256" key="1">
    <source>
        <dbReference type="ARBA" id="ARBA00004123"/>
    </source>
</evidence>
<dbReference type="PROSITE" id="PS50157">
    <property type="entry name" value="ZINC_FINGER_C2H2_2"/>
    <property type="match status" value="2"/>
</dbReference>
<evidence type="ECO:0000256" key="3">
    <source>
        <dbReference type="ARBA" id="ARBA00022737"/>
    </source>
</evidence>
<dbReference type="GO" id="GO:0005634">
    <property type="term" value="C:nucleus"/>
    <property type="evidence" value="ECO:0007669"/>
    <property type="project" value="UniProtKB-SubCell"/>
</dbReference>
<keyword evidence="5" id="KW-0862">Zinc</keyword>
<dbReference type="PROSITE" id="PS51294">
    <property type="entry name" value="HTH_MYB"/>
    <property type="match status" value="1"/>
</dbReference>
<evidence type="ECO:0000259" key="13">
    <source>
        <dbReference type="PROSITE" id="PS51294"/>
    </source>
</evidence>
<feature type="compositionally biased region" description="Polar residues" evidence="10">
    <location>
        <begin position="337"/>
        <end position="348"/>
    </location>
</feature>
<keyword evidence="8" id="KW-0539">Nucleus</keyword>
<dbReference type="STRING" id="1220926.S2J144"/>
<evidence type="ECO:0000256" key="8">
    <source>
        <dbReference type="ARBA" id="ARBA00023242"/>
    </source>
</evidence>
<keyword evidence="4 9" id="KW-0863">Zinc-finger</keyword>
<dbReference type="InParanoid" id="S2J144"/>
<feature type="compositionally biased region" description="Polar residues" evidence="10">
    <location>
        <begin position="75"/>
        <end position="89"/>
    </location>
</feature>
<dbReference type="InterPro" id="IPR036236">
    <property type="entry name" value="Znf_C2H2_sf"/>
</dbReference>
<dbReference type="InterPro" id="IPR050331">
    <property type="entry name" value="Zinc_finger"/>
</dbReference>
<evidence type="ECO:0000259" key="12">
    <source>
        <dbReference type="PROSITE" id="PS50157"/>
    </source>
</evidence>
<name>S2J144_MUCC1</name>
<feature type="domain" description="C2H2-type" evidence="12">
    <location>
        <begin position="655"/>
        <end position="684"/>
    </location>
</feature>
<accession>S2J144</accession>
<dbReference type="GO" id="GO:0008270">
    <property type="term" value="F:zinc ion binding"/>
    <property type="evidence" value="ECO:0007669"/>
    <property type="project" value="UniProtKB-KW"/>
</dbReference>
<comment type="subcellular location">
    <subcellularLocation>
        <location evidence="1">Nucleus</location>
    </subcellularLocation>
</comment>
<dbReference type="Gene3D" id="1.10.10.60">
    <property type="entry name" value="Homeodomain-like"/>
    <property type="match status" value="1"/>
</dbReference>
<dbReference type="InterPro" id="IPR009057">
    <property type="entry name" value="Homeodomain-like_sf"/>
</dbReference>
<sequence length="734" mass="77581">MARVHLFTTSTAPHHERRRQSPSPEHSIADDAPSPSTENITIAANATSIQEDVNPLEVDAVAAASPSTVKIGHASMSTPASPNEEQQQDLASSTAALTAALLQSAHGHEDVSNAAATAMPGKSDSYPGFSSPQQPSQEQHDASQRQKEQQQQSHLRAQAQSKTEDAIEQATAAATALQLLGLSHPDTTTDQAKTAHQQPPQQNVASTSNNNATVDANNVMLIANYPGLNPNIEEIDLSSDDMIQDYKRGTWTREEDELLLAGIKKFGYGRWKEIATSIPGRKGKQLKQRWDNTLAAKYVDQEWLKNKIRSEEQLHQQQQQQQQQAAKSLSMMDIDKSNNGGASSSHVTGASDDKALKFLEATDWNDIALKISEKARVGDQHAIEALLSQALLGTVASHAAAAGTPATTTPTTANVSTNATSSPVIGGGGGDGGNSTPMNNSTVSSPVQPSLQHQQNFETFTMQHPSNPGTPSASSNNNNDGSLDLNNFSRPLDNNPPPLTLADAAALALYANQLSQHSNGNGNNYFMPFGNASTSNNDNSVAAAAAAAAAAAVAAVQQHQQSDSQHSQAYNSSSSIKTTASSTASPSLSSAVGAATSSSSTGAAASSSGGNKNAAGGKRRRSDPALADTQSAAMSIYASATPITTTINNQTQTVFPCLFPNCGKTFARLYNLKSHSRTHTDDRPFVCHACTAAFSRNHDLKRHSKIHGGDKPYKCEGCQKSFSRQVSFSMLLRI</sequence>
<dbReference type="InterPro" id="IPR017930">
    <property type="entry name" value="Myb_dom"/>
</dbReference>
<evidence type="ECO:0000313" key="15">
    <source>
        <dbReference type="Proteomes" id="UP000014254"/>
    </source>
</evidence>
<dbReference type="Pfam" id="PF00249">
    <property type="entry name" value="Myb_DNA-binding"/>
    <property type="match status" value="1"/>
</dbReference>
<feature type="region of interest" description="Disordered" evidence="10">
    <location>
        <begin position="72"/>
        <end position="93"/>
    </location>
</feature>
<feature type="compositionally biased region" description="Basic and acidic residues" evidence="10">
    <location>
        <begin position="138"/>
        <end position="148"/>
    </location>
</feature>
<evidence type="ECO:0000259" key="11">
    <source>
        <dbReference type="PROSITE" id="PS50090"/>
    </source>
</evidence>
<feature type="region of interest" description="Disordered" evidence="10">
    <location>
        <begin position="311"/>
        <end position="348"/>
    </location>
</feature>
<feature type="region of interest" description="Disordered" evidence="10">
    <location>
        <begin position="1"/>
        <end position="39"/>
    </location>
</feature>
<evidence type="ECO:0000256" key="10">
    <source>
        <dbReference type="SAM" id="MobiDB-lite"/>
    </source>
</evidence>
<feature type="compositionally biased region" description="Low complexity" evidence="10">
    <location>
        <begin position="403"/>
        <end position="420"/>
    </location>
</feature>
<organism evidence="14 15">
    <name type="scientific">Mucor circinelloides f. circinelloides (strain 1006PhL)</name>
    <name type="common">Mucormycosis agent</name>
    <name type="synonym">Calyptromyces circinelloides</name>
    <dbReference type="NCBI Taxonomy" id="1220926"/>
    <lineage>
        <taxon>Eukaryota</taxon>
        <taxon>Fungi</taxon>
        <taxon>Fungi incertae sedis</taxon>
        <taxon>Mucoromycota</taxon>
        <taxon>Mucoromycotina</taxon>
        <taxon>Mucoromycetes</taxon>
        <taxon>Mucorales</taxon>
        <taxon>Mucorineae</taxon>
        <taxon>Mucoraceae</taxon>
        <taxon>Mucor</taxon>
    </lineage>
</organism>
<dbReference type="SUPFAM" id="SSF46689">
    <property type="entry name" value="Homeodomain-like"/>
    <property type="match status" value="1"/>
</dbReference>
<feature type="compositionally biased region" description="Low complexity" evidence="10">
    <location>
        <begin position="559"/>
        <end position="616"/>
    </location>
</feature>
<feature type="compositionally biased region" description="Polar residues" evidence="10">
    <location>
        <begin position="434"/>
        <end position="471"/>
    </location>
</feature>
<feature type="compositionally biased region" description="Low complexity" evidence="10">
    <location>
        <begin position="149"/>
        <end position="161"/>
    </location>
</feature>
<keyword evidence="7" id="KW-0804">Transcription</keyword>
<dbReference type="PROSITE" id="PS00028">
    <property type="entry name" value="ZINC_FINGER_C2H2_1"/>
    <property type="match status" value="2"/>
</dbReference>
<keyword evidence="6" id="KW-0805">Transcription regulation</keyword>
<feature type="compositionally biased region" description="Polar residues" evidence="10">
    <location>
        <begin position="185"/>
        <end position="210"/>
    </location>
</feature>
<dbReference type="PANTHER" id="PTHR16515:SF49">
    <property type="entry name" value="GASTRULA ZINC FINGER PROTEIN XLCGF49.1-LIKE-RELATED"/>
    <property type="match status" value="1"/>
</dbReference>
<feature type="domain" description="HTH myb-type" evidence="13">
    <location>
        <begin position="243"/>
        <end position="298"/>
    </location>
</feature>